<gene>
    <name evidence="7" type="ORF">MSBRM_1672</name>
</gene>
<dbReference type="EMBL" id="CP009528">
    <property type="protein sequence ID" value="AKB54670.1"/>
    <property type="molecule type" value="Genomic_DNA"/>
</dbReference>
<feature type="transmembrane region" description="Helical" evidence="6">
    <location>
        <begin position="350"/>
        <end position="372"/>
    </location>
</feature>
<dbReference type="AlphaFoldDB" id="A0A0E3QTI5"/>
<dbReference type="HOGENOM" id="CLU_037830_1_0_2"/>
<evidence type="ECO:0000256" key="6">
    <source>
        <dbReference type="SAM" id="Phobius"/>
    </source>
</evidence>
<feature type="transmembrane region" description="Helical" evidence="6">
    <location>
        <begin position="496"/>
        <end position="515"/>
    </location>
</feature>
<feature type="transmembrane region" description="Helical" evidence="6">
    <location>
        <begin position="473"/>
        <end position="490"/>
    </location>
</feature>
<keyword evidence="5 6" id="KW-0472">Membrane</keyword>
<dbReference type="Proteomes" id="UP000033033">
    <property type="component" value="Chromosome"/>
</dbReference>
<dbReference type="GO" id="GO:0005886">
    <property type="term" value="C:plasma membrane"/>
    <property type="evidence" value="ECO:0007669"/>
    <property type="project" value="UniProtKB-SubCell"/>
</dbReference>
<dbReference type="PANTHER" id="PTHR30250:SF28">
    <property type="entry name" value="POLYSACCHARIDE BIOSYNTHESIS PROTEIN"/>
    <property type="match status" value="1"/>
</dbReference>
<feature type="transmembrane region" description="Helical" evidence="6">
    <location>
        <begin position="60"/>
        <end position="82"/>
    </location>
</feature>
<feature type="transmembrane region" description="Helical" evidence="6">
    <location>
        <begin position="162"/>
        <end position="180"/>
    </location>
</feature>
<keyword evidence="3 6" id="KW-0812">Transmembrane</keyword>
<dbReference type="KEGG" id="mby:MSBRM_1672"/>
<evidence type="ECO:0000256" key="5">
    <source>
        <dbReference type="ARBA" id="ARBA00023136"/>
    </source>
</evidence>
<dbReference type="STRING" id="1434108.MSBRM_1672"/>
<organism evidence="7 8">
    <name type="scientific">Methanosarcina barkeri MS</name>
    <dbReference type="NCBI Taxonomy" id="1434108"/>
    <lineage>
        <taxon>Archaea</taxon>
        <taxon>Methanobacteriati</taxon>
        <taxon>Methanobacteriota</taxon>
        <taxon>Stenosarchaea group</taxon>
        <taxon>Methanomicrobia</taxon>
        <taxon>Methanosarcinales</taxon>
        <taxon>Methanosarcinaceae</taxon>
        <taxon>Methanosarcina</taxon>
    </lineage>
</organism>
<feature type="transmembrane region" description="Helical" evidence="6">
    <location>
        <begin position="412"/>
        <end position="434"/>
    </location>
</feature>
<dbReference type="PATRIC" id="fig|1434108.4.peg.2111"/>
<evidence type="ECO:0000256" key="4">
    <source>
        <dbReference type="ARBA" id="ARBA00022989"/>
    </source>
</evidence>
<evidence type="ECO:0000313" key="7">
    <source>
        <dbReference type="EMBL" id="AKB54670.1"/>
    </source>
</evidence>
<proteinExistence type="predicted"/>
<keyword evidence="2" id="KW-1003">Cell membrane</keyword>
<keyword evidence="4 6" id="KW-1133">Transmembrane helix</keyword>
<dbReference type="InterPro" id="IPR050833">
    <property type="entry name" value="Poly_Biosynth_Transport"/>
</dbReference>
<sequence length="538" mass="60471">MTITLEYVKKLMGWCPNTGAFEGRQYSDIGKIELDTLDDIRGRNGDLRSEPKKTSFITNILKLVSGNITAQILSIIFVFLAVKIYNPEYIGISHLILSISSILMIFSTFSYQFAIMLPKTEEDSANLACLCTILVTLTSLITALILLFFPKYVDYLLNSPEISNYLIYIPAIIFFNGIFLTQNYWLSRKTSFGVIAGSKVINSVSTGVLQLAIPIWNVSPLGLIVGYIVGYGNADFFMLKDIREDLRIFKKVSLKRVKEIAIQYKDFPLFNSSSTLTNTISLQIPTILLGHYYGTSIVGYFFLANQILNIPLGFLGAAIEQVFFQKISAVKNGNESGGMKDIVEEVYKKLILIGVFPTLLFLILGKEIFTFIYGESWYISGIYIKILVPWIFLVFISQPISSLYMVFDKQGVWFTFSITLLISRVIALVIGGTYGSPEFALGLFSFTGVLFWIWNNSYLLNLAGINKIKSAKIFLKCVTISIIVLLPLILLKVFSVSFYIILLAVVLMTPIYYGITLHDDPTFKRMFSALLCGVKNKI</sequence>
<comment type="subcellular location">
    <subcellularLocation>
        <location evidence="1">Cell membrane</location>
        <topology evidence="1">Multi-pass membrane protein</topology>
    </subcellularLocation>
</comment>
<name>A0A0E3QTI5_METBA</name>
<feature type="transmembrane region" description="Helical" evidence="6">
    <location>
        <begin position="127"/>
        <end position="150"/>
    </location>
</feature>
<accession>A0A0E3QTI5</accession>
<keyword evidence="8" id="KW-1185">Reference proteome</keyword>
<evidence type="ECO:0000256" key="2">
    <source>
        <dbReference type="ARBA" id="ARBA00022475"/>
    </source>
</evidence>
<feature type="transmembrane region" description="Helical" evidence="6">
    <location>
        <begin position="94"/>
        <end position="115"/>
    </location>
</feature>
<protein>
    <submittedName>
        <fullName evidence="7">O-antigen flippase Wzx</fullName>
    </submittedName>
</protein>
<evidence type="ECO:0000256" key="1">
    <source>
        <dbReference type="ARBA" id="ARBA00004651"/>
    </source>
</evidence>
<feature type="transmembrane region" description="Helical" evidence="6">
    <location>
        <begin position="440"/>
        <end position="461"/>
    </location>
</feature>
<reference evidence="7 8" key="1">
    <citation type="submission" date="2014-07" db="EMBL/GenBank/DDBJ databases">
        <title>Methanogenic archaea and the global carbon cycle.</title>
        <authorList>
            <person name="Henriksen J.R."/>
            <person name="Luke J."/>
            <person name="Reinhart S."/>
            <person name="Benedict M.N."/>
            <person name="Youngblut N.D."/>
            <person name="Metcalf M.E."/>
            <person name="Whitaker R.J."/>
            <person name="Metcalf W.W."/>
        </authorList>
    </citation>
    <scope>NUCLEOTIDE SEQUENCE [LARGE SCALE GENOMIC DNA]</scope>
    <source>
        <strain evidence="7 8">MS</strain>
    </source>
</reference>
<feature type="transmembrane region" description="Helical" evidence="6">
    <location>
        <begin position="378"/>
        <end position="400"/>
    </location>
</feature>
<dbReference type="Pfam" id="PF13440">
    <property type="entry name" value="Polysacc_synt_3"/>
    <property type="match status" value="1"/>
</dbReference>
<evidence type="ECO:0000313" key="8">
    <source>
        <dbReference type="Proteomes" id="UP000033033"/>
    </source>
</evidence>
<dbReference type="PANTHER" id="PTHR30250">
    <property type="entry name" value="PST FAMILY PREDICTED COLANIC ACID TRANSPORTER"/>
    <property type="match status" value="1"/>
</dbReference>
<evidence type="ECO:0000256" key="3">
    <source>
        <dbReference type="ARBA" id="ARBA00022692"/>
    </source>
</evidence>